<dbReference type="EMBL" id="BART01006771">
    <property type="protein sequence ID" value="GAG69502.1"/>
    <property type="molecule type" value="Genomic_DNA"/>
</dbReference>
<dbReference type="Pfam" id="PF06305">
    <property type="entry name" value="LapA_dom"/>
    <property type="match status" value="1"/>
</dbReference>
<evidence type="ECO:0000313" key="8">
    <source>
        <dbReference type="EMBL" id="GAG69502.1"/>
    </source>
</evidence>
<evidence type="ECO:0000256" key="5">
    <source>
        <dbReference type="SAM" id="MobiDB-lite"/>
    </source>
</evidence>
<accession>X1AIK4</accession>
<evidence type="ECO:0000256" key="3">
    <source>
        <dbReference type="ARBA" id="ARBA00022989"/>
    </source>
</evidence>
<evidence type="ECO:0000256" key="2">
    <source>
        <dbReference type="ARBA" id="ARBA00022692"/>
    </source>
</evidence>
<keyword evidence="4 6" id="KW-0472">Membrane</keyword>
<evidence type="ECO:0000259" key="7">
    <source>
        <dbReference type="Pfam" id="PF06305"/>
    </source>
</evidence>
<evidence type="ECO:0000256" key="4">
    <source>
        <dbReference type="ARBA" id="ARBA00023136"/>
    </source>
</evidence>
<feature type="compositionally biased region" description="Acidic residues" evidence="5">
    <location>
        <begin position="115"/>
        <end position="126"/>
    </location>
</feature>
<proteinExistence type="predicted"/>
<dbReference type="GO" id="GO:0005886">
    <property type="term" value="C:plasma membrane"/>
    <property type="evidence" value="ECO:0007669"/>
    <property type="project" value="InterPro"/>
</dbReference>
<feature type="transmembrane region" description="Helical" evidence="6">
    <location>
        <begin position="38"/>
        <end position="57"/>
    </location>
</feature>
<gene>
    <name evidence="8" type="ORF">S01H4_15449</name>
</gene>
<evidence type="ECO:0000256" key="1">
    <source>
        <dbReference type="ARBA" id="ARBA00022475"/>
    </source>
</evidence>
<evidence type="ECO:0000256" key="6">
    <source>
        <dbReference type="SAM" id="Phobius"/>
    </source>
</evidence>
<dbReference type="InterPro" id="IPR010445">
    <property type="entry name" value="LapA_dom"/>
</dbReference>
<dbReference type="AlphaFoldDB" id="X1AIK4"/>
<dbReference type="PANTHER" id="PTHR41335:SF1">
    <property type="entry name" value="MEMBRANE PROTEIN"/>
    <property type="match status" value="1"/>
</dbReference>
<feature type="region of interest" description="Disordered" evidence="5">
    <location>
        <begin position="81"/>
        <end position="126"/>
    </location>
</feature>
<reference evidence="8" key="1">
    <citation type="journal article" date="2014" name="Front. Microbiol.">
        <title>High frequency of phylogenetically diverse reductive dehalogenase-homologous genes in deep subseafloor sedimentary metagenomes.</title>
        <authorList>
            <person name="Kawai M."/>
            <person name="Futagami T."/>
            <person name="Toyoda A."/>
            <person name="Takaki Y."/>
            <person name="Nishi S."/>
            <person name="Hori S."/>
            <person name="Arai W."/>
            <person name="Tsubouchi T."/>
            <person name="Morono Y."/>
            <person name="Uchiyama I."/>
            <person name="Ito T."/>
            <person name="Fujiyama A."/>
            <person name="Inagaki F."/>
            <person name="Takami H."/>
        </authorList>
    </citation>
    <scope>NUCLEOTIDE SEQUENCE</scope>
    <source>
        <strain evidence="8">Expedition CK06-06</strain>
    </source>
</reference>
<sequence length="126" mass="13936">MPLLLIFSLVIALLAILFAIQNTTVTPIRFLFWETEGSLALVLFIALVAGALISYLATAPGQIKQRMTISSQRKRITEVEGQLTSTQEELQGTEEHLQQIEEMNQAEGEKTDESTSTDEGETPLVE</sequence>
<dbReference type="PANTHER" id="PTHR41335">
    <property type="entry name" value="MEMBRANE PROTEIN-RELATED"/>
    <property type="match status" value="1"/>
</dbReference>
<keyword evidence="2 6" id="KW-0812">Transmembrane</keyword>
<keyword evidence="1" id="KW-1003">Cell membrane</keyword>
<feature type="domain" description="Lipopolysaccharide assembly protein A" evidence="7">
    <location>
        <begin position="21"/>
        <end position="83"/>
    </location>
</feature>
<keyword evidence="3 6" id="KW-1133">Transmembrane helix</keyword>
<protein>
    <recommendedName>
        <fullName evidence="7">Lipopolysaccharide assembly protein A domain-containing protein</fullName>
    </recommendedName>
</protein>
<name>X1AIK4_9ZZZZ</name>
<comment type="caution">
    <text evidence="8">The sequence shown here is derived from an EMBL/GenBank/DDBJ whole genome shotgun (WGS) entry which is preliminary data.</text>
</comment>
<organism evidence="8">
    <name type="scientific">marine sediment metagenome</name>
    <dbReference type="NCBI Taxonomy" id="412755"/>
    <lineage>
        <taxon>unclassified sequences</taxon>
        <taxon>metagenomes</taxon>
        <taxon>ecological metagenomes</taxon>
    </lineage>
</organism>